<dbReference type="GO" id="GO:0071555">
    <property type="term" value="P:cell wall organization"/>
    <property type="evidence" value="ECO:0007669"/>
    <property type="project" value="UniProtKB-UniRule"/>
</dbReference>
<accession>A0A0P1G0S6</accession>
<dbReference type="PANTHER" id="PTHR30582:SF2">
    <property type="entry name" value="L,D-TRANSPEPTIDASE YCIB-RELATED"/>
    <property type="match status" value="1"/>
</dbReference>
<keyword evidence="6 7" id="KW-0961">Cell wall biogenesis/degradation</keyword>
<dbReference type="UniPathway" id="UPA00219"/>
<comment type="similarity">
    <text evidence="2">Belongs to the YkuD family.</text>
</comment>
<dbReference type="InterPro" id="IPR005490">
    <property type="entry name" value="LD_TPept_cat_dom"/>
</dbReference>
<dbReference type="Gene3D" id="2.40.440.10">
    <property type="entry name" value="L,D-transpeptidase catalytic domain-like"/>
    <property type="match status" value="1"/>
</dbReference>
<evidence type="ECO:0000256" key="7">
    <source>
        <dbReference type="PROSITE-ProRule" id="PRU01373"/>
    </source>
</evidence>
<evidence type="ECO:0000259" key="9">
    <source>
        <dbReference type="PROSITE" id="PS52029"/>
    </source>
</evidence>
<dbReference type="GO" id="GO:0008360">
    <property type="term" value="P:regulation of cell shape"/>
    <property type="evidence" value="ECO:0007669"/>
    <property type="project" value="UniProtKB-UniRule"/>
</dbReference>
<reference evidence="10 11" key="1">
    <citation type="submission" date="2015-09" db="EMBL/GenBank/DDBJ databases">
        <authorList>
            <consortium name="Swine Surveillance"/>
        </authorList>
    </citation>
    <scope>NUCLEOTIDE SEQUENCE [LARGE SCALE GENOMIC DNA]</scope>
    <source>
        <strain evidence="10 11">CECT 7648</strain>
    </source>
</reference>
<evidence type="ECO:0000256" key="5">
    <source>
        <dbReference type="ARBA" id="ARBA00022984"/>
    </source>
</evidence>
<feature type="chain" id="PRO_5006062960" evidence="8">
    <location>
        <begin position="24"/>
        <end position="142"/>
    </location>
</feature>
<dbReference type="OrthoDB" id="463216at2"/>
<evidence type="ECO:0000256" key="1">
    <source>
        <dbReference type="ARBA" id="ARBA00004752"/>
    </source>
</evidence>
<dbReference type="CDD" id="cd16913">
    <property type="entry name" value="YkuD_like"/>
    <property type="match status" value="1"/>
</dbReference>
<sequence>MNRILTRALGVAMLCLLPMASVAAPLVAKVDISAQTMTVIYNGKVAYSWPVSTARSGKYTPRGTWTAKWLSKNHRSSLYNNAPMPYSIFFNGNYAIHGTNQISRLGRPASAGCVRLHPEHAAVLFKLTQSVGKQNMKVVIQN</sequence>
<feature type="domain" description="L,D-TPase catalytic" evidence="9">
    <location>
        <begin position="26"/>
        <end position="141"/>
    </location>
</feature>
<evidence type="ECO:0000313" key="11">
    <source>
        <dbReference type="Proteomes" id="UP000054935"/>
    </source>
</evidence>
<keyword evidence="4 7" id="KW-0133">Cell shape</keyword>
<dbReference type="SUPFAM" id="SSF141523">
    <property type="entry name" value="L,D-transpeptidase catalytic domain-like"/>
    <property type="match status" value="1"/>
</dbReference>
<evidence type="ECO:0000256" key="2">
    <source>
        <dbReference type="ARBA" id="ARBA00005992"/>
    </source>
</evidence>
<keyword evidence="11" id="KW-1185">Reference proteome</keyword>
<dbReference type="InterPro" id="IPR050979">
    <property type="entry name" value="LD-transpeptidase"/>
</dbReference>
<evidence type="ECO:0000256" key="6">
    <source>
        <dbReference type="ARBA" id="ARBA00023316"/>
    </source>
</evidence>
<comment type="pathway">
    <text evidence="1 7">Cell wall biogenesis; peptidoglycan biosynthesis.</text>
</comment>
<dbReference type="GO" id="GO:0071972">
    <property type="term" value="F:peptidoglycan L,D-transpeptidase activity"/>
    <property type="evidence" value="ECO:0007669"/>
    <property type="project" value="TreeGrafter"/>
</dbReference>
<dbReference type="Pfam" id="PF03734">
    <property type="entry name" value="YkuD"/>
    <property type="match status" value="1"/>
</dbReference>
<dbReference type="PANTHER" id="PTHR30582">
    <property type="entry name" value="L,D-TRANSPEPTIDASE"/>
    <property type="match status" value="1"/>
</dbReference>
<keyword evidence="8" id="KW-0732">Signal</keyword>
<dbReference type="InterPro" id="IPR038063">
    <property type="entry name" value="Transpep_catalytic_dom"/>
</dbReference>
<dbReference type="Proteomes" id="UP000054935">
    <property type="component" value="Unassembled WGS sequence"/>
</dbReference>
<proteinExistence type="inferred from homology"/>
<feature type="active site" description="Proton donor/acceptor" evidence="7">
    <location>
        <position position="97"/>
    </location>
</feature>
<evidence type="ECO:0000313" key="10">
    <source>
        <dbReference type="EMBL" id="CUH75360.1"/>
    </source>
</evidence>
<dbReference type="EMBL" id="CYSE01000001">
    <property type="protein sequence ID" value="CUH75360.1"/>
    <property type="molecule type" value="Genomic_DNA"/>
</dbReference>
<dbReference type="GO" id="GO:0018104">
    <property type="term" value="P:peptidoglycan-protein cross-linking"/>
    <property type="evidence" value="ECO:0007669"/>
    <property type="project" value="TreeGrafter"/>
</dbReference>
<dbReference type="RefSeq" id="WP_058245956.1">
    <property type="nucleotide sequence ID" value="NZ_CYSE01000001.1"/>
</dbReference>
<dbReference type="GO" id="GO:0016740">
    <property type="term" value="F:transferase activity"/>
    <property type="evidence" value="ECO:0007669"/>
    <property type="project" value="UniProtKB-KW"/>
</dbReference>
<dbReference type="AlphaFoldDB" id="A0A0P1G0S6"/>
<keyword evidence="5 7" id="KW-0573">Peptidoglycan synthesis</keyword>
<protein>
    <submittedName>
        <fullName evidence="10">Putative L,D-transpeptidase YkuD</fullName>
        <ecNumber evidence="10">2.-.-.-</ecNumber>
    </submittedName>
</protein>
<feature type="signal peptide" evidence="8">
    <location>
        <begin position="1"/>
        <end position="23"/>
    </location>
</feature>
<keyword evidence="3 10" id="KW-0808">Transferase</keyword>
<feature type="active site" description="Nucleophile" evidence="7">
    <location>
        <position position="113"/>
    </location>
</feature>
<organism evidence="10 11">
    <name type="scientific">Tropicibacter naphthalenivorans</name>
    <dbReference type="NCBI Taxonomy" id="441103"/>
    <lineage>
        <taxon>Bacteria</taxon>
        <taxon>Pseudomonadati</taxon>
        <taxon>Pseudomonadota</taxon>
        <taxon>Alphaproteobacteria</taxon>
        <taxon>Rhodobacterales</taxon>
        <taxon>Roseobacteraceae</taxon>
        <taxon>Tropicibacter</taxon>
    </lineage>
</organism>
<dbReference type="GO" id="GO:0005576">
    <property type="term" value="C:extracellular region"/>
    <property type="evidence" value="ECO:0007669"/>
    <property type="project" value="TreeGrafter"/>
</dbReference>
<evidence type="ECO:0000256" key="4">
    <source>
        <dbReference type="ARBA" id="ARBA00022960"/>
    </source>
</evidence>
<dbReference type="EC" id="2.-.-.-" evidence="10"/>
<dbReference type="PROSITE" id="PS52029">
    <property type="entry name" value="LD_TPASE"/>
    <property type="match status" value="1"/>
</dbReference>
<evidence type="ECO:0000256" key="8">
    <source>
        <dbReference type="SAM" id="SignalP"/>
    </source>
</evidence>
<name>A0A0P1G0S6_9RHOB</name>
<evidence type="ECO:0000256" key="3">
    <source>
        <dbReference type="ARBA" id="ARBA00022679"/>
    </source>
</evidence>
<gene>
    <name evidence="10" type="primary">ykuD</name>
    <name evidence="10" type="ORF">TRN7648_00400</name>
</gene>
<dbReference type="STRING" id="441103.TRN7648_00400"/>